<feature type="transmembrane region" description="Helical" evidence="9">
    <location>
        <begin position="271"/>
        <end position="292"/>
    </location>
</feature>
<evidence type="ECO:0000256" key="9">
    <source>
        <dbReference type="SAM" id="Phobius"/>
    </source>
</evidence>
<dbReference type="PROSITE" id="PS00211">
    <property type="entry name" value="ABC_TRANSPORTER_1"/>
    <property type="match status" value="1"/>
</dbReference>
<dbReference type="PROSITE" id="PS50893">
    <property type="entry name" value="ABC_TRANSPORTER_2"/>
    <property type="match status" value="1"/>
</dbReference>
<keyword evidence="2" id="KW-0813">Transport</keyword>
<accession>A0A2L1GKC2</accession>
<evidence type="ECO:0000313" key="13">
    <source>
        <dbReference type="Proteomes" id="UP000239867"/>
    </source>
</evidence>
<dbReference type="InterPro" id="IPR003439">
    <property type="entry name" value="ABC_transporter-like_ATP-bd"/>
</dbReference>
<evidence type="ECO:0000256" key="4">
    <source>
        <dbReference type="ARBA" id="ARBA00022692"/>
    </source>
</evidence>
<keyword evidence="7 9" id="KW-1133">Transmembrane helix</keyword>
<feature type="domain" description="ABC transporter" evidence="10">
    <location>
        <begin position="358"/>
        <end position="591"/>
    </location>
</feature>
<dbReference type="Gene3D" id="1.20.1560.10">
    <property type="entry name" value="ABC transporter type 1, transmembrane domain"/>
    <property type="match status" value="1"/>
</dbReference>
<evidence type="ECO:0000256" key="1">
    <source>
        <dbReference type="ARBA" id="ARBA00004651"/>
    </source>
</evidence>
<gene>
    <name evidence="12" type="ORF">CAY53_00305</name>
</gene>
<sequence length="610" mass="67337">MGIGITPFSSTLRMNEGKRMHSQDANALGSLLSMAAQHKGKVMVACVFSLVAQLLSIAPFVILSFLIDRLVDDGSIQSTSVWPYVTAATLCLVFRYVFAGFAAVLSHITAYDILHHLRLAIAKKLPRLPLGFFNRKTSGQIRKVMLEDVEQMELFIGHNLPDLVGSTLLLLMTILILFWLDWRLALAAIAPLPIGFFAQALTISRNRESRSLFFTASEKMNTTMVQYIHGMPVIKAFTRTESSFNKYVDSVSECSYYEDIMCEHWALPMTLFQVAANANMLLILPLGSLLWLHGHVTISALVLVLLIGLGLGGIIQQLIMMGSFLEQQVEGRKRIDTLLFSTELPEVENPATPQDASLRVEHVSFAYEDNDILRDVNVNLEPGRFLALVGPSGAGKSTLAKLILRFWDVKNGAIRLGGADIRQVDANELMRHVSFVFQNIFLFNDTVAANLRVGKPDATQEELEAAARAARCHDFIMALPNGYEYVVGEKGGALSGGEKQRLCIARALLKNAPILVLDEATAFVDPENEADIQLALNALVHDKTLIVVAHRLSTITSADEIVVLDGGIVAARGTHVRLLAESELYRNLWQAHVASKEWRLNQKKGGDLHD</sequence>
<keyword evidence="4 9" id="KW-0812">Transmembrane</keyword>
<protein>
    <recommendedName>
        <fullName evidence="14">ABC transporter ATP-binding protein</fullName>
    </recommendedName>
</protein>
<feature type="transmembrane region" description="Helical" evidence="9">
    <location>
        <begin position="160"/>
        <end position="179"/>
    </location>
</feature>
<feature type="domain" description="ABC transmembrane type-1" evidence="11">
    <location>
        <begin position="44"/>
        <end position="327"/>
    </location>
</feature>
<dbReference type="InterPro" id="IPR011527">
    <property type="entry name" value="ABC1_TM_dom"/>
</dbReference>
<feature type="transmembrane region" description="Helical" evidence="9">
    <location>
        <begin position="87"/>
        <end position="114"/>
    </location>
</feature>
<evidence type="ECO:0008006" key="14">
    <source>
        <dbReference type="Google" id="ProtNLM"/>
    </source>
</evidence>
<evidence type="ECO:0000259" key="11">
    <source>
        <dbReference type="PROSITE" id="PS50929"/>
    </source>
</evidence>
<keyword evidence="3" id="KW-1003">Cell membrane</keyword>
<dbReference type="SUPFAM" id="SSF90123">
    <property type="entry name" value="ABC transporter transmembrane region"/>
    <property type="match status" value="1"/>
</dbReference>
<dbReference type="AlphaFoldDB" id="A0A2L1GKC2"/>
<dbReference type="GO" id="GO:0015421">
    <property type="term" value="F:ABC-type oligopeptide transporter activity"/>
    <property type="evidence" value="ECO:0007669"/>
    <property type="project" value="TreeGrafter"/>
</dbReference>
<keyword evidence="5" id="KW-0547">Nucleotide-binding</keyword>
<dbReference type="SMART" id="SM00382">
    <property type="entry name" value="AAA"/>
    <property type="match status" value="1"/>
</dbReference>
<organism evidence="12 13">
    <name type="scientific">Desulfobulbus oralis</name>
    <dbReference type="NCBI Taxonomy" id="1986146"/>
    <lineage>
        <taxon>Bacteria</taxon>
        <taxon>Pseudomonadati</taxon>
        <taxon>Thermodesulfobacteriota</taxon>
        <taxon>Desulfobulbia</taxon>
        <taxon>Desulfobulbales</taxon>
        <taxon>Desulfobulbaceae</taxon>
        <taxon>Desulfobulbus</taxon>
    </lineage>
</organism>
<dbReference type="RefSeq" id="WP_146106336.1">
    <property type="nucleotide sequence ID" value="NZ_CP021255.1"/>
</dbReference>
<dbReference type="InterPro" id="IPR003593">
    <property type="entry name" value="AAA+_ATPase"/>
</dbReference>
<dbReference type="InterPro" id="IPR017871">
    <property type="entry name" value="ABC_transporter-like_CS"/>
</dbReference>
<evidence type="ECO:0000256" key="7">
    <source>
        <dbReference type="ARBA" id="ARBA00022989"/>
    </source>
</evidence>
<evidence type="ECO:0000256" key="8">
    <source>
        <dbReference type="ARBA" id="ARBA00023136"/>
    </source>
</evidence>
<name>A0A2L1GKC2_9BACT</name>
<dbReference type="KEGG" id="deo:CAY53_00305"/>
<dbReference type="PROSITE" id="PS50929">
    <property type="entry name" value="ABC_TM1F"/>
    <property type="match status" value="1"/>
</dbReference>
<dbReference type="GO" id="GO:0005886">
    <property type="term" value="C:plasma membrane"/>
    <property type="evidence" value="ECO:0007669"/>
    <property type="project" value="UniProtKB-SubCell"/>
</dbReference>
<dbReference type="Pfam" id="PF00005">
    <property type="entry name" value="ABC_tran"/>
    <property type="match status" value="1"/>
</dbReference>
<proteinExistence type="predicted"/>
<evidence type="ECO:0000313" key="12">
    <source>
        <dbReference type="EMBL" id="AVD70114.1"/>
    </source>
</evidence>
<keyword evidence="6" id="KW-0067">ATP-binding</keyword>
<keyword evidence="8 9" id="KW-0472">Membrane</keyword>
<dbReference type="InterPro" id="IPR039421">
    <property type="entry name" value="Type_1_exporter"/>
</dbReference>
<keyword evidence="13" id="KW-1185">Reference proteome</keyword>
<dbReference type="Gene3D" id="3.40.50.300">
    <property type="entry name" value="P-loop containing nucleotide triphosphate hydrolases"/>
    <property type="match status" value="1"/>
</dbReference>
<dbReference type="GO" id="GO:0016887">
    <property type="term" value="F:ATP hydrolysis activity"/>
    <property type="evidence" value="ECO:0007669"/>
    <property type="project" value="InterPro"/>
</dbReference>
<evidence type="ECO:0000256" key="3">
    <source>
        <dbReference type="ARBA" id="ARBA00022475"/>
    </source>
</evidence>
<dbReference type="FunFam" id="3.40.50.300:FF:000221">
    <property type="entry name" value="Multidrug ABC transporter ATP-binding protein"/>
    <property type="match status" value="1"/>
</dbReference>
<evidence type="ECO:0000256" key="5">
    <source>
        <dbReference type="ARBA" id="ARBA00022741"/>
    </source>
</evidence>
<feature type="transmembrane region" description="Helical" evidence="9">
    <location>
        <begin position="185"/>
        <end position="203"/>
    </location>
</feature>
<feature type="transmembrane region" description="Helical" evidence="9">
    <location>
        <begin position="42"/>
        <end position="67"/>
    </location>
</feature>
<dbReference type="GO" id="GO:0005524">
    <property type="term" value="F:ATP binding"/>
    <property type="evidence" value="ECO:0007669"/>
    <property type="project" value="UniProtKB-KW"/>
</dbReference>
<dbReference type="Pfam" id="PF00664">
    <property type="entry name" value="ABC_membrane"/>
    <property type="match status" value="1"/>
</dbReference>
<dbReference type="InterPro" id="IPR036640">
    <property type="entry name" value="ABC1_TM_sf"/>
</dbReference>
<evidence type="ECO:0000259" key="10">
    <source>
        <dbReference type="PROSITE" id="PS50893"/>
    </source>
</evidence>
<dbReference type="PANTHER" id="PTHR43394:SF1">
    <property type="entry name" value="ATP-BINDING CASSETTE SUB-FAMILY B MEMBER 10, MITOCHONDRIAL"/>
    <property type="match status" value="1"/>
</dbReference>
<feature type="transmembrane region" description="Helical" evidence="9">
    <location>
        <begin position="298"/>
        <end position="325"/>
    </location>
</feature>
<comment type="subcellular location">
    <subcellularLocation>
        <location evidence="1">Cell membrane</location>
        <topology evidence="1">Multi-pass membrane protein</topology>
    </subcellularLocation>
</comment>
<reference evidence="12 13" key="1">
    <citation type="journal article" date="2018" name="MBio">
        <title>Insights into the evolution of host association through the isolation and characterization of a novel human periodontal pathobiont, Desulfobulbus oralis.</title>
        <authorList>
            <person name="Cross K.L."/>
            <person name="Chirania P."/>
            <person name="Xiong W."/>
            <person name="Beall C.J."/>
            <person name="Elkins J.G."/>
            <person name="Giannone R.J."/>
            <person name="Griffen A.L."/>
            <person name="Guss A.M."/>
            <person name="Hettich R.L."/>
            <person name="Joshi S.S."/>
            <person name="Mokrzan E.M."/>
            <person name="Martin R.K."/>
            <person name="Zhulin I.B."/>
            <person name="Leys E.J."/>
            <person name="Podar M."/>
        </authorList>
    </citation>
    <scope>NUCLEOTIDE SEQUENCE [LARGE SCALE GENOMIC DNA]</scope>
    <source>
        <strain evidence="12 13">ORNL</strain>
    </source>
</reference>
<dbReference type="SUPFAM" id="SSF52540">
    <property type="entry name" value="P-loop containing nucleoside triphosphate hydrolases"/>
    <property type="match status" value="1"/>
</dbReference>
<dbReference type="PANTHER" id="PTHR43394">
    <property type="entry name" value="ATP-DEPENDENT PERMEASE MDL1, MITOCHONDRIAL"/>
    <property type="match status" value="1"/>
</dbReference>
<dbReference type="EMBL" id="CP021255">
    <property type="protein sequence ID" value="AVD70114.1"/>
    <property type="molecule type" value="Genomic_DNA"/>
</dbReference>
<dbReference type="Proteomes" id="UP000239867">
    <property type="component" value="Chromosome"/>
</dbReference>
<dbReference type="OrthoDB" id="9760168at2"/>
<dbReference type="CDD" id="cd07346">
    <property type="entry name" value="ABC_6TM_exporters"/>
    <property type="match status" value="1"/>
</dbReference>
<evidence type="ECO:0000256" key="2">
    <source>
        <dbReference type="ARBA" id="ARBA00022448"/>
    </source>
</evidence>
<evidence type="ECO:0000256" key="6">
    <source>
        <dbReference type="ARBA" id="ARBA00022840"/>
    </source>
</evidence>
<dbReference type="InterPro" id="IPR027417">
    <property type="entry name" value="P-loop_NTPase"/>
</dbReference>